<dbReference type="InterPro" id="IPR028364">
    <property type="entry name" value="Ribosomal_uL1/biogenesis"/>
</dbReference>
<dbReference type="OrthoDB" id="285674at2759"/>
<dbReference type="CDD" id="cd06428">
    <property type="entry name" value="M1P_guanylylT_A_like_N"/>
    <property type="match status" value="1"/>
</dbReference>
<organism evidence="10 11">
    <name type="scientific">Mycoemilia scoparia</name>
    <dbReference type="NCBI Taxonomy" id="417184"/>
    <lineage>
        <taxon>Eukaryota</taxon>
        <taxon>Fungi</taxon>
        <taxon>Fungi incertae sedis</taxon>
        <taxon>Zoopagomycota</taxon>
        <taxon>Kickxellomycotina</taxon>
        <taxon>Kickxellomycetes</taxon>
        <taxon>Kickxellales</taxon>
        <taxon>Kickxellaceae</taxon>
        <taxon>Mycoemilia</taxon>
    </lineage>
</organism>
<comment type="similarity">
    <text evidence="2">Belongs to the transferase hexapeptide repeat family.</text>
</comment>
<dbReference type="SUPFAM" id="SSF53448">
    <property type="entry name" value="Nucleotide-diphospho-sugar transferases"/>
    <property type="match status" value="1"/>
</dbReference>
<evidence type="ECO:0000259" key="8">
    <source>
        <dbReference type="Pfam" id="PF00483"/>
    </source>
</evidence>
<evidence type="ECO:0000256" key="5">
    <source>
        <dbReference type="ARBA" id="ARBA00022980"/>
    </source>
</evidence>
<evidence type="ECO:0000313" key="11">
    <source>
        <dbReference type="Proteomes" id="UP001150538"/>
    </source>
</evidence>
<evidence type="ECO:0000259" key="9">
    <source>
        <dbReference type="Pfam" id="PF25087"/>
    </source>
</evidence>
<evidence type="ECO:0000256" key="2">
    <source>
        <dbReference type="ARBA" id="ARBA00007274"/>
    </source>
</evidence>
<comment type="pathway">
    <text evidence="1">Nucleotide-sugar biosynthesis; GDP-alpha-D-mannose biosynthesis; GDP-alpha-D-mannose from alpha-D-mannose 1-phosphate (GTP route): step 1/1.</text>
</comment>
<dbReference type="InterPro" id="IPR056729">
    <property type="entry name" value="GMPPB_C"/>
</dbReference>
<dbReference type="PANTHER" id="PTHR22572">
    <property type="entry name" value="SUGAR-1-PHOSPHATE GUANYL TRANSFERASE"/>
    <property type="match status" value="1"/>
</dbReference>
<dbReference type="SUPFAM" id="SSF51161">
    <property type="entry name" value="Trimeric LpxA-like enzymes"/>
    <property type="match status" value="1"/>
</dbReference>
<dbReference type="GO" id="GO:0004475">
    <property type="term" value="F:mannose-1-phosphate guanylyltransferase (GTP) activity"/>
    <property type="evidence" value="ECO:0007669"/>
    <property type="project" value="UniProtKB-EC"/>
</dbReference>
<dbReference type="AlphaFoldDB" id="A0A9W7ZWD5"/>
<proteinExistence type="inferred from homology"/>
<comment type="caution">
    <text evidence="10">The sequence shown here is derived from an EMBL/GenBank/DDBJ whole genome shotgun (WGS) entry which is preliminary data.</text>
</comment>
<accession>A0A9W7ZWD5</accession>
<dbReference type="GO" id="GO:1990904">
    <property type="term" value="C:ribonucleoprotein complex"/>
    <property type="evidence" value="ECO:0007669"/>
    <property type="project" value="UniProtKB-KW"/>
</dbReference>
<dbReference type="InterPro" id="IPR023674">
    <property type="entry name" value="Ribosomal_uL1-like"/>
</dbReference>
<dbReference type="Pfam" id="PF25087">
    <property type="entry name" value="GMPPB_C"/>
    <property type="match status" value="1"/>
</dbReference>
<evidence type="ECO:0000256" key="6">
    <source>
        <dbReference type="ARBA" id="ARBA00023274"/>
    </source>
</evidence>
<keyword evidence="6" id="KW-0687">Ribonucleoprotein</keyword>
<dbReference type="Proteomes" id="UP001150538">
    <property type="component" value="Unassembled WGS sequence"/>
</dbReference>
<keyword evidence="11" id="KW-1185">Reference proteome</keyword>
<gene>
    <name evidence="10" type="ORF">H4219_003155</name>
</gene>
<evidence type="ECO:0000256" key="4">
    <source>
        <dbReference type="ARBA" id="ARBA00012387"/>
    </source>
</evidence>
<keyword evidence="5" id="KW-0689">Ribosomal protein</keyword>
<dbReference type="Gene3D" id="2.160.10.10">
    <property type="entry name" value="Hexapeptide repeat proteins"/>
    <property type="match status" value="1"/>
</dbReference>
<dbReference type="SUPFAM" id="SSF56808">
    <property type="entry name" value="Ribosomal protein L1"/>
    <property type="match status" value="1"/>
</dbReference>
<evidence type="ECO:0000256" key="7">
    <source>
        <dbReference type="ARBA" id="ARBA00047343"/>
    </source>
</evidence>
<dbReference type="InterPro" id="IPR016095">
    <property type="entry name" value="Ribosomal_uL1_3-a/b-sand"/>
</dbReference>
<dbReference type="Pfam" id="PF00687">
    <property type="entry name" value="Ribosomal_L1"/>
    <property type="match status" value="1"/>
</dbReference>
<comment type="catalytic activity">
    <reaction evidence="7">
        <text>alpha-D-mannose 1-phosphate + GTP + H(+) = GDP-alpha-D-mannose + diphosphate</text>
        <dbReference type="Rhea" id="RHEA:15229"/>
        <dbReference type="ChEBI" id="CHEBI:15378"/>
        <dbReference type="ChEBI" id="CHEBI:33019"/>
        <dbReference type="ChEBI" id="CHEBI:37565"/>
        <dbReference type="ChEBI" id="CHEBI:57527"/>
        <dbReference type="ChEBI" id="CHEBI:58409"/>
        <dbReference type="EC" id="2.7.7.13"/>
    </reaction>
</comment>
<dbReference type="InterPro" id="IPR005835">
    <property type="entry name" value="NTP_transferase_dom"/>
</dbReference>
<dbReference type="EMBL" id="JANBPU010000069">
    <property type="protein sequence ID" value="KAJ1917522.1"/>
    <property type="molecule type" value="Genomic_DNA"/>
</dbReference>
<dbReference type="CDD" id="cd00403">
    <property type="entry name" value="Ribosomal_L1"/>
    <property type="match status" value="1"/>
</dbReference>
<name>A0A9W7ZWD5_9FUNG</name>
<evidence type="ECO:0000256" key="1">
    <source>
        <dbReference type="ARBA" id="ARBA00004823"/>
    </source>
</evidence>
<dbReference type="EC" id="2.7.7.13" evidence="4"/>
<reference evidence="10" key="1">
    <citation type="submission" date="2022-07" db="EMBL/GenBank/DDBJ databases">
        <title>Phylogenomic reconstructions and comparative analyses of Kickxellomycotina fungi.</title>
        <authorList>
            <person name="Reynolds N.K."/>
            <person name="Stajich J.E."/>
            <person name="Barry K."/>
            <person name="Grigoriev I.V."/>
            <person name="Crous P."/>
            <person name="Smith M.E."/>
        </authorList>
    </citation>
    <scope>NUCLEOTIDE SEQUENCE</scope>
    <source>
        <strain evidence="10">NBRC 100468</strain>
    </source>
</reference>
<comment type="similarity">
    <text evidence="3">Belongs to the universal ribosomal protein uL1 family.</text>
</comment>
<dbReference type="Pfam" id="PF00483">
    <property type="entry name" value="NTP_transferase"/>
    <property type="match status" value="1"/>
</dbReference>
<dbReference type="FunFam" id="3.40.50.790:FF:000001">
    <property type="entry name" value="50S ribosomal protein L1"/>
    <property type="match status" value="1"/>
</dbReference>
<dbReference type="InterPro" id="IPR029044">
    <property type="entry name" value="Nucleotide-diphossugar_trans"/>
</dbReference>
<evidence type="ECO:0000256" key="3">
    <source>
        <dbReference type="ARBA" id="ARBA00010531"/>
    </source>
</evidence>
<dbReference type="Gene3D" id="3.40.50.790">
    <property type="match status" value="1"/>
</dbReference>
<dbReference type="Gene3D" id="3.90.550.10">
    <property type="entry name" value="Spore Coat Polysaccharide Biosynthesis Protein SpsA, Chain A"/>
    <property type="match status" value="1"/>
</dbReference>
<feature type="domain" description="Mannose-1-phosphate guanyltransferase C-terminal" evidence="9">
    <location>
        <begin position="278"/>
        <end position="407"/>
    </location>
</feature>
<sequence length="591" mass="65099">MTLNKAVILVGGPSRATRFRPLSMDIPQPLFPVGGKPIIWHQISALSKVEGLKEIILIGFFEDVVFRSFLDKCSDEYLREFTQLGTAGGLYHFRDMILRGNPKNVFVLYTDICSSFPLNELLKHHEKQGRVGTIMVTKVDRNLANNYGCVVVDNETSLALHYVEKPETYVSDLASTGIFVLDKEVFQFIEKTFQSRSADSGGEFFESAERDLNQLRFEQDVLRPMADQKKLSVYITKDFWRQIKSAASAVPANAAYLQQEMRHGSSRLAKSRPDGPKIVEPVFIHPYAQVDPEAKIGPNVSIQAQVKVGPGVRIRDAIVLEKSVIKENAIVLNAIIGRESRVGRWSRVEGSPYTTTNDGHEVTHGGVKVNNICILGQDVAVKDEVFVRNTVVLPHKDLSSDQHNEIIIAYATKQKKKSKVDPNAVTLDSALPAYAVGCPSHKIEAHIQCFPEKGQPPIRGSCVLPHGLQDNITIAVFAEGQKAQEAKEAGAHIVGGQDLIDKVKNGTVKFDKCLATPDILPSVAKVARILGPRGLMPTVNKGTVVDDVAGAVRYSLQSFDFKADKNNVVHSGFAKISFSAEQTLVCDYQTP</sequence>
<dbReference type="InterPro" id="IPR050486">
    <property type="entry name" value="Mannose-1P_guanyltransferase"/>
</dbReference>
<feature type="domain" description="Nucleotidyl transferase" evidence="8">
    <location>
        <begin position="5"/>
        <end position="216"/>
    </location>
</feature>
<evidence type="ECO:0000313" key="10">
    <source>
        <dbReference type="EMBL" id="KAJ1917522.1"/>
    </source>
</evidence>
<protein>
    <recommendedName>
        <fullName evidence="4">mannose-1-phosphate guanylyltransferase</fullName>
        <ecNumber evidence="4">2.7.7.13</ecNumber>
    </recommendedName>
</protein>
<dbReference type="GO" id="GO:0005840">
    <property type="term" value="C:ribosome"/>
    <property type="evidence" value="ECO:0007669"/>
    <property type="project" value="UniProtKB-KW"/>
</dbReference>
<dbReference type="InterPro" id="IPR011004">
    <property type="entry name" value="Trimer_LpxA-like_sf"/>
</dbReference>